<feature type="domain" description="Integral membrane bound transporter" evidence="8">
    <location>
        <begin position="368"/>
        <end position="494"/>
    </location>
</feature>
<feature type="transmembrane region" description="Helical" evidence="7">
    <location>
        <begin position="101"/>
        <end position="117"/>
    </location>
</feature>
<reference evidence="9 10" key="1">
    <citation type="submission" date="2017-03" db="EMBL/GenBank/DDBJ databases">
        <title>Genome analysis of Rhizobial strains effectives or ineffectives for nitrogen fixation isolated from bean seeds.</title>
        <authorList>
            <person name="Peralta H."/>
            <person name="Aguilar-Vera A."/>
            <person name="Mora Y."/>
            <person name="Vargas-Lagunas C."/>
            <person name="Girard L."/>
            <person name="Mora J."/>
        </authorList>
    </citation>
    <scope>NUCLEOTIDE SEQUENCE [LARGE SCALE GENOMIC DNA]</scope>
    <source>
        <strain evidence="9 10">CCGM5</strain>
    </source>
</reference>
<evidence type="ECO:0000259" key="8">
    <source>
        <dbReference type="Pfam" id="PF13515"/>
    </source>
</evidence>
<dbReference type="EMBL" id="NAOO01000012">
    <property type="protein sequence ID" value="RFB94279.1"/>
    <property type="molecule type" value="Genomic_DNA"/>
</dbReference>
<feature type="transmembrane region" description="Helical" evidence="7">
    <location>
        <begin position="76"/>
        <end position="95"/>
    </location>
</feature>
<keyword evidence="3 7" id="KW-0812">Transmembrane</keyword>
<proteinExistence type="inferred from homology"/>
<dbReference type="PANTHER" id="PTHR30509">
    <property type="entry name" value="P-HYDROXYBENZOIC ACID EFFLUX PUMP SUBUNIT-RELATED"/>
    <property type="match status" value="1"/>
</dbReference>
<feature type="transmembrane region" description="Helical" evidence="7">
    <location>
        <begin position="455"/>
        <end position="475"/>
    </location>
</feature>
<evidence type="ECO:0000313" key="9">
    <source>
        <dbReference type="EMBL" id="RFB94279.1"/>
    </source>
</evidence>
<evidence type="ECO:0000256" key="3">
    <source>
        <dbReference type="ARBA" id="ARBA00022692"/>
    </source>
</evidence>
<sequence>MFSGFQTRDWLLANDPALSRLRMALRVTLTIVLSFLVLLAIDMFILPLPTAAFGLGIVLSIEGGVAVRDKGNSRQLVTRLFGCVASLAVVGIAAGLEDRRFLSDLVFLAVIALASAGRVFGPRGFAIGMFAFTSYFMGAYFRPPLAELPEVTIGPVVSVLVGHLVRTVLLPDDWRRDLLRALESVRGRINQILFKLAAIAGGGEIGEADRQELRRLEDRLKEVVLMAETFIPRPPAGVFDGAADPAAELAIRLFDAHLAAESAIVLSFQSPPPFALVHAVIEADAAELARFEGMVEGIQDQPQGETVRALLWLGEARQQLTQAIGEGQASGFSEIDAVSDTAPSPSIDFSLANPLLRAALQITIASAIAMSFGLLLSRERWFWAVLASFLVFTNTNSRGDTAMRALSRSLGTVFGIAIGLVLATLISGKPDIAIPVAAVCIFLAFYFLQVSYATMTFFISIVLCLVYGMTGVLTLDLLKLRIGETMIGAAAGTAVAFIVFPTRTRGALDSALARWFQALRDLLGALSEGKSGFELMALSQKIDACYRDVTVAARPLGSSWSVVTRPGQIRQTLAIFLSCTYWARILAKNYQAPAAEDTLNRLIAADLALIDDAAPRGSSCFLIKRKASRTTGRHLPLSREGARLGLEMIGSALERLYPQADVLPFAAGEAIARSKQG</sequence>
<comment type="caution">
    <text evidence="9">The sequence shown here is derived from an EMBL/GenBank/DDBJ whole genome shotgun (WGS) entry which is preliminary data.</text>
</comment>
<dbReference type="Proteomes" id="UP000256748">
    <property type="component" value="Unassembled WGS sequence"/>
</dbReference>
<keyword evidence="5 7" id="KW-0472">Membrane</keyword>
<dbReference type="AlphaFoldDB" id="A0A3E1BLL9"/>
<feature type="transmembrane region" description="Helical" evidence="7">
    <location>
        <begin position="51"/>
        <end position="67"/>
    </location>
</feature>
<accession>A0A3E1BLL9</accession>
<dbReference type="PANTHER" id="PTHR30509:SF9">
    <property type="entry name" value="MULTIDRUG RESISTANCE PROTEIN MDTO"/>
    <property type="match status" value="1"/>
</dbReference>
<name>A0A3E1BLL9_RHILT</name>
<protein>
    <recommendedName>
        <fullName evidence="8">Integral membrane bound transporter domain-containing protein</fullName>
    </recommendedName>
</protein>
<keyword evidence="4 7" id="KW-1133">Transmembrane helix</keyword>
<comment type="subcellular location">
    <subcellularLocation>
        <location evidence="1">Cell membrane</location>
        <topology evidence="1">Multi-pass membrane protein</topology>
    </subcellularLocation>
</comment>
<evidence type="ECO:0000313" key="10">
    <source>
        <dbReference type="Proteomes" id="UP000256748"/>
    </source>
</evidence>
<comment type="similarity">
    <text evidence="6">Belongs to the YccS/YhfK family.</text>
</comment>
<dbReference type="GO" id="GO:0005886">
    <property type="term" value="C:plasma membrane"/>
    <property type="evidence" value="ECO:0007669"/>
    <property type="project" value="UniProtKB-SubCell"/>
</dbReference>
<feature type="transmembrane region" description="Helical" evidence="7">
    <location>
        <begin position="24"/>
        <end position="45"/>
    </location>
</feature>
<evidence type="ECO:0000256" key="1">
    <source>
        <dbReference type="ARBA" id="ARBA00004651"/>
    </source>
</evidence>
<evidence type="ECO:0000256" key="6">
    <source>
        <dbReference type="ARBA" id="ARBA00043993"/>
    </source>
</evidence>
<gene>
    <name evidence="9" type="ORF">B5K10_12310</name>
</gene>
<dbReference type="Pfam" id="PF13515">
    <property type="entry name" value="FUSC_2"/>
    <property type="match status" value="1"/>
</dbReference>
<feature type="transmembrane region" description="Helical" evidence="7">
    <location>
        <begin position="432"/>
        <end position="448"/>
    </location>
</feature>
<evidence type="ECO:0000256" key="7">
    <source>
        <dbReference type="SAM" id="Phobius"/>
    </source>
</evidence>
<dbReference type="InterPro" id="IPR049453">
    <property type="entry name" value="Memb_transporter_dom"/>
</dbReference>
<dbReference type="RefSeq" id="WP_116273506.1">
    <property type="nucleotide sequence ID" value="NZ_KZ859521.1"/>
</dbReference>
<evidence type="ECO:0000256" key="2">
    <source>
        <dbReference type="ARBA" id="ARBA00022475"/>
    </source>
</evidence>
<organism evidence="9 10">
    <name type="scientific">Rhizobium leguminosarum bv. trifolii</name>
    <dbReference type="NCBI Taxonomy" id="386"/>
    <lineage>
        <taxon>Bacteria</taxon>
        <taxon>Pseudomonadati</taxon>
        <taxon>Pseudomonadota</taxon>
        <taxon>Alphaproteobacteria</taxon>
        <taxon>Hyphomicrobiales</taxon>
        <taxon>Rhizobiaceae</taxon>
        <taxon>Rhizobium/Agrobacterium group</taxon>
        <taxon>Rhizobium</taxon>
    </lineage>
</organism>
<evidence type="ECO:0000256" key="4">
    <source>
        <dbReference type="ARBA" id="ARBA00022989"/>
    </source>
</evidence>
<evidence type="ECO:0000256" key="5">
    <source>
        <dbReference type="ARBA" id="ARBA00023136"/>
    </source>
</evidence>
<feature type="transmembrane region" description="Helical" evidence="7">
    <location>
        <begin position="409"/>
        <end position="426"/>
    </location>
</feature>
<keyword evidence="2" id="KW-1003">Cell membrane</keyword>